<dbReference type="Proteomes" id="UP000011777">
    <property type="component" value="Unassembled WGS sequence"/>
</dbReference>
<sequence>MSFSWTIWFIKFLINKRPPGYYSFSVQLSDIKQTNKNHPSKYHQTENIKESSNYLPKKKKNRPTSLYI</sequence>
<dbReference type="EMBL" id="AOGT01001940">
    <property type="protein sequence ID" value="EMG46606.1"/>
    <property type="molecule type" value="Genomic_DNA"/>
</dbReference>
<feature type="region of interest" description="Disordered" evidence="1">
    <location>
        <begin position="35"/>
        <end position="68"/>
    </location>
</feature>
<evidence type="ECO:0000256" key="1">
    <source>
        <dbReference type="SAM" id="MobiDB-lite"/>
    </source>
</evidence>
<evidence type="ECO:0000313" key="2">
    <source>
        <dbReference type="EMBL" id="EMG46606.1"/>
    </source>
</evidence>
<proteinExistence type="predicted"/>
<protein>
    <submittedName>
        <fullName evidence="2">Uncharacterized protein</fullName>
    </submittedName>
</protein>
<evidence type="ECO:0000313" key="3">
    <source>
        <dbReference type="Proteomes" id="UP000011777"/>
    </source>
</evidence>
<dbReference type="HOGENOM" id="CLU_2793748_0_0_1"/>
<accession>M3IJR6</accession>
<gene>
    <name evidence="2" type="ORF">G210_3144</name>
</gene>
<comment type="caution">
    <text evidence="2">The sequence shown here is derived from an EMBL/GenBank/DDBJ whole genome shotgun (WGS) entry which is preliminary data.</text>
</comment>
<organism evidence="2 3">
    <name type="scientific">Candida maltosa (strain Xu316)</name>
    <name type="common">Yeast</name>
    <dbReference type="NCBI Taxonomy" id="1245528"/>
    <lineage>
        <taxon>Eukaryota</taxon>
        <taxon>Fungi</taxon>
        <taxon>Dikarya</taxon>
        <taxon>Ascomycota</taxon>
        <taxon>Saccharomycotina</taxon>
        <taxon>Pichiomycetes</taxon>
        <taxon>Debaryomycetaceae</taxon>
        <taxon>Candida/Lodderomyces clade</taxon>
        <taxon>Candida</taxon>
    </lineage>
</organism>
<name>M3IJR6_CANMX</name>
<reference evidence="2 3" key="1">
    <citation type="submission" date="2013-02" db="EMBL/GenBank/DDBJ databases">
        <title>Genome sequence of Candida maltosa Xu316, a potential industrial strain for xylitol and ethanol production.</title>
        <authorList>
            <person name="Yu J."/>
            <person name="Wang Q."/>
            <person name="Geng X."/>
            <person name="Bao W."/>
            <person name="He P."/>
            <person name="Cai J."/>
        </authorList>
    </citation>
    <scope>NUCLEOTIDE SEQUENCE [LARGE SCALE GENOMIC DNA]</scope>
    <source>
        <strain evidence="3">Xu316</strain>
    </source>
</reference>
<dbReference type="AlphaFoldDB" id="M3IJR6"/>
<keyword evidence="3" id="KW-1185">Reference proteome</keyword>